<sequence>MVKVAVMLAPGFEEIEALAPVDIFRRAGFDCHMIGLLDRTVEGSHGIRVEADTRFSGQLTSYDLVVLPGGMPGAINLREHSELIADLQAVVDTGKFVAAICAAPIVLDRAGLLENRNYTCYPGMEQDIQSGNHIEEVVVVDGPIVTSRGAGTSLEFAYTLVDMFGNDGHELAKKMVYRRN</sequence>
<dbReference type="Pfam" id="PF01965">
    <property type="entry name" value="DJ-1_PfpI"/>
    <property type="match status" value="1"/>
</dbReference>
<evidence type="ECO:0000259" key="1">
    <source>
        <dbReference type="Pfam" id="PF01965"/>
    </source>
</evidence>
<name>A0A4Q8L3M9_9STRE</name>
<reference evidence="2 3" key="1">
    <citation type="submission" date="2019-02" db="EMBL/GenBank/DDBJ databases">
        <title>First genome of the species Streptococcus parasuis.</title>
        <authorList>
            <person name="Stevens M.J.A."/>
            <person name="Stephan R."/>
        </authorList>
    </citation>
    <scope>NUCLEOTIDE SEQUENCE [LARGE SCALE GENOMIC DNA]</scope>
    <source>
        <strain evidence="2 3">4253</strain>
    </source>
</reference>
<accession>A0A4Q8L3M9</accession>
<dbReference type="PANTHER" id="PTHR48094">
    <property type="entry name" value="PROTEIN/NUCLEIC ACID DEGLYCASE DJ-1-RELATED"/>
    <property type="match status" value="1"/>
</dbReference>
<evidence type="ECO:0000313" key="3">
    <source>
        <dbReference type="Proteomes" id="UP000291525"/>
    </source>
</evidence>
<dbReference type="InterPro" id="IPR006287">
    <property type="entry name" value="DJ-1"/>
</dbReference>
<dbReference type="InterPro" id="IPR050325">
    <property type="entry name" value="Prot/Nucl_acid_deglycase"/>
</dbReference>
<dbReference type="SUPFAM" id="SSF52317">
    <property type="entry name" value="Class I glutamine amidotransferase-like"/>
    <property type="match status" value="1"/>
</dbReference>
<dbReference type="AlphaFoldDB" id="A0A4Q8L3M9"/>
<dbReference type="NCBIfam" id="TIGR01383">
    <property type="entry name" value="not_thiJ"/>
    <property type="match status" value="1"/>
</dbReference>
<dbReference type="CDD" id="cd03135">
    <property type="entry name" value="GATase1_DJ-1"/>
    <property type="match status" value="1"/>
</dbReference>
<feature type="domain" description="DJ-1/PfpI" evidence="1">
    <location>
        <begin position="3"/>
        <end position="162"/>
    </location>
</feature>
<comment type="caution">
    <text evidence="2">The sequence shown here is derived from an EMBL/GenBank/DDBJ whole genome shotgun (WGS) entry which is preliminary data.</text>
</comment>
<dbReference type="PANTHER" id="PTHR48094:SF12">
    <property type="entry name" value="PARKINSON DISEASE PROTEIN 7 HOMOLOG"/>
    <property type="match status" value="1"/>
</dbReference>
<proteinExistence type="predicted"/>
<dbReference type="RefSeq" id="WP_130554320.1">
    <property type="nucleotide sequence ID" value="NZ_SHGT01000003.1"/>
</dbReference>
<dbReference type="OrthoDB" id="9800516at2"/>
<dbReference type="GO" id="GO:0005737">
    <property type="term" value="C:cytoplasm"/>
    <property type="evidence" value="ECO:0007669"/>
    <property type="project" value="TreeGrafter"/>
</dbReference>
<dbReference type="EMBL" id="SHGT01000003">
    <property type="protein sequence ID" value="TAA15123.1"/>
    <property type="molecule type" value="Genomic_DNA"/>
</dbReference>
<dbReference type="Proteomes" id="UP000291525">
    <property type="component" value="Unassembled WGS sequence"/>
</dbReference>
<organism evidence="2 3">
    <name type="scientific">Streptococcus parasuis</name>
    <dbReference type="NCBI Taxonomy" id="1501662"/>
    <lineage>
        <taxon>Bacteria</taxon>
        <taxon>Bacillati</taxon>
        <taxon>Bacillota</taxon>
        <taxon>Bacilli</taxon>
        <taxon>Lactobacillales</taxon>
        <taxon>Streptococcaceae</taxon>
        <taxon>Streptococcus</taxon>
    </lineage>
</organism>
<dbReference type="InterPro" id="IPR002818">
    <property type="entry name" value="DJ-1/PfpI"/>
</dbReference>
<evidence type="ECO:0000313" key="2">
    <source>
        <dbReference type="EMBL" id="TAA15123.1"/>
    </source>
</evidence>
<protein>
    <submittedName>
        <fullName evidence="2">DJ-1/PfpI family protein</fullName>
    </submittedName>
</protein>
<gene>
    <name evidence="2" type="ORF">EXW74_01050</name>
</gene>
<dbReference type="InterPro" id="IPR029062">
    <property type="entry name" value="Class_I_gatase-like"/>
</dbReference>
<dbReference type="Gene3D" id="3.40.50.880">
    <property type="match status" value="1"/>
</dbReference>